<comment type="caution">
    <text evidence="1">The sequence shown here is derived from an EMBL/GenBank/DDBJ whole genome shotgun (WGS) entry which is preliminary data.</text>
</comment>
<evidence type="ECO:0000313" key="2">
    <source>
        <dbReference type="Proteomes" id="UP000317652"/>
    </source>
</evidence>
<dbReference type="EMBL" id="CABGGS010000002">
    <property type="protein sequence ID" value="VUS26570.1"/>
    <property type="molecule type" value="Genomic_DNA"/>
</dbReference>
<protein>
    <submittedName>
        <fullName evidence="1">Uncharacterized protein</fullName>
    </submittedName>
</protein>
<organism evidence="1 2">
    <name type="scientific">Klebsiella spallanzanii</name>
    <dbReference type="NCBI Taxonomy" id="2587528"/>
    <lineage>
        <taxon>Bacteria</taxon>
        <taxon>Pseudomonadati</taxon>
        <taxon>Pseudomonadota</taxon>
        <taxon>Gammaproteobacteria</taxon>
        <taxon>Enterobacterales</taxon>
        <taxon>Enterobacteriaceae</taxon>
        <taxon>Klebsiella/Raoultella group</taxon>
        <taxon>Klebsiella</taxon>
    </lineage>
</organism>
<name>A0ABY6V8X6_9ENTR</name>
<keyword evidence="2" id="KW-1185">Reference proteome</keyword>
<evidence type="ECO:0000313" key="1">
    <source>
        <dbReference type="EMBL" id="VUS26570.1"/>
    </source>
</evidence>
<sequence length="59" mass="6685">MLKSELLEIIATFINGIQGSEAEENLYNLRCYHYSLGSGESKVTGNRTRLSLKQTSKYK</sequence>
<proteinExistence type="predicted"/>
<reference evidence="1 2" key="1">
    <citation type="submission" date="2019-07" db="EMBL/GenBank/DDBJ databases">
        <authorList>
            <person name="Brisse S."/>
            <person name="Rodrigues C."/>
            <person name="Thorpe H."/>
        </authorList>
    </citation>
    <scope>NUCLEOTIDE SEQUENCE [LARGE SCALE GENOMIC DNA]</scope>
    <source>
        <strain evidence="1">SB6411</strain>
    </source>
</reference>
<accession>A0ABY6V8X6</accession>
<dbReference type="Proteomes" id="UP000317652">
    <property type="component" value="Unassembled WGS sequence"/>
</dbReference>
<gene>
    <name evidence="1" type="ORF">SB6411_04264</name>
</gene>